<dbReference type="AlphaFoldDB" id="A0A5J9UT21"/>
<dbReference type="InterPro" id="IPR053197">
    <property type="entry name" value="F-box_SCFL_complex_component"/>
</dbReference>
<dbReference type="InterPro" id="IPR032675">
    <property type="entry name" value="LRR_dom_sf"/>
</dbReference>
<evidence type="ECO:0000259" key="1">
    <source>
        <dbReference type="Pfam" id="PF00646"/>
    </source>
</evidence>
<feature type="non-terminal residue" evidence="2">
    <location>
        <position position="1"/>
    </location>
</feature>
<comment type="caution">
    <text evidence="2">The sequence shown here is derived from an EMBL/GenBank/DDBJ whole genome shotgun (WGS) entry which is preliminary data.</text>
</comment>
<dbReference type="PANTHER" id="PTHR34223:SF119">
    <property type="entry name" value="F-BOX DOMAIN-CONTAINING PROTEIN"/>
    <property type="match status" value="1"/>
</dbReference>
<dbReference type="SUPFAM" id="SSF52047">
    <property type="entry name" value="RNI-like"/>
    <property type="match status" value="1"/>
</dbReference>
<dbReference type="Gramene" id="TVU26411">
    <property type="protein sequence ID" value="TVU26411"/>
    <property type="gene ID" value="EJB05_28957"/>
</dbReference>
<protein>
    <recommendedName>
        <fullName evidence="1">F-box domain-containing protein</fullName>
    </recommendedName>
</protein>
<dbReference type="Pfam" id="PF00646">
    <property type="entry name" value="F-box"/>
    <property type="match status" value="1"/>
</dbReference>
<dbReference type="InterPro" id="IPR036047">
    <property type="entry name" value="F-box-like_dom_sf"/>
</dbReference>
<organism evidence="2 3">
    <name type="scientific">Eragrostis curvula</name>
    <name type="common">weeping love grass</name>
    <dbReference type="NCBI Taxonomy" id="38414"/>
    <lineage>
        <taxon>Eukaryota</taxon>
        <taxon>Viridiplantae</taxon>
        <taxon>Streptophyta</taxon>
        <taxon>Embryophyta</taxon>
        <taxon>Tracheophyta</taxon>
        <taxon>Spermatophyta</taxon>
        <taxon>Magnoliopsida</taxon>
        <taxon>Liliopsida</taxon>
        <taxon>Poales</taxon>
        <taxon>Poaceae</taxon>
        <taxon>PACMAD clade</taxon>
        <taxon>Chloridoideae</taxon>
        <taxon>Eragrostideae</taxon>
        <taxon>Eragrostidinae</taxon>
        <taxon>Eragrostis</taxon>
    </lineage>
</organism>
<dbReference type="EMBL" id="RWGY01000013">
    <property type="protein sequence ID" value="TVU26411.1"/>
    <property type="molecule type" value="Genomic_DNA"/>
</dbReference>
<proteinExistence type="predicted"/>
<dbReference type="InterPro" id="IPR001810">
    <property type="entry name" value="F-box_dom"/>
</dbReference>
<dbReference type="Gene3D" id="3.80.10.10">
    <property type="entry name" value="Ribonuclease Inhibitor"/>
    <property type="match status" value="1"/>
</dbReference>
<evidence type="ECO:0000313" key="2">
    <source>
        <dbReference type="EMBL" id="TVU26411.1"/>
    </source>
</evidence>
<accession>A0A5J9UT21</accession>
<evidence type="ECO:0000313" key="3">
    <source>
        <dbReference type="Proteomes" id="UP000324897"/>
    </source>
</evidence>
<gene>
    <name evidence="2" type="ORF">EJB05_28957</name>
</gene>
<name>A0A5J9UT21_9POAL</name>
<dbReference type="OrthoDB" id="1848700at2759"/>
<feature type="domain" description="F-box" evidence="1">
    <location>
        <begin position="72"/>
        <end position="112"/>
    </location>
</feature>
<dbReference type="PANTHER" id="PTHR34223">
    <property type="entry name" value="OS11G0201299 PROTEIN"/>
    <property type="match status" value="1"/>
</dbReference>
<keyword evidence="3" id="KW-1185">Reference proteome</keyword>
<dbReference type="SUPFAM" id="SSF81383">
    <property type="entry name" value="F-box domain"/>
    <property type="match status" value="1"/>
</dbReference>
<reference evidence="2 3" key="1">
    <citation type="journal article" date="2019" name="Sci. Rep.">
        <title>A high-quality genome of Eragrostis curvula grass provides insights into Poaceae evolution and supports new strategies to enhance forage quality.</title>
        <authorList>
            <person name="Carballo J."/>
            <person name="Santos B.A.C.M."/>
            <person name="Zappacosta D."/>
            <person name="Garbus I."/>
            <person name="Selva J.P."/>
            <person name="Gallo C.A."/>
            <person name="Diaz A."/>
            <person name="Albertini E."/>
            <person name="Caccamo M."/>
            <person name="Echenique V."/>
        </authorList>
    </citation>
    <scope>NUCLEOTIDE SEQUENCE [LARGE SCALE GENOMIC DNA]</scope>
    <source>
        <strain evidence="3">cv. Victoria</strain>
        <tissue evidence="2">Leaf</tissue>
    </source>
</reference>
<dbReference type="Proteomes" id="UP000324897">
    <property type="component" value="Chromosome 2"/>
</dbReference>
<sequence length="600" mass="67852">MRVELCIVPAATRLVFYISAGGCSHSAAPHAAAGDQSKYREGRTRSAHHPFDIMAQESRAKKAATSDQEDRLSALPDGPLQHILGFLPAHEVVRTSVLAPRWHHIWKSVRRLHITSPVDWNEDEDKDEENDGALSITFQTSMTKPTLWVRYALLCQAEVLNVQITRGPNWITLGYPPLVSRNLRKLELTNVYVEGKFLDFANCPALEVLKMTDCDIGTQMIMSQSIKILHIESSYFQSNDNRILISVPSLIWLQLKTFRGTSPLLESMPSLETASVKPAFSVEDSCNKGDSGGYCSICAICRGDDDHKGRCVLLGGLSSAVNLELAAYSRMFLFRRDLNWCPTFSNLKKLLLNDWCVAVDLYALVCILKHSPVLENLTLQLCRMQRSQFTAEIGRKDSSMEKSAISERLKIVKIECKEVDDRVCKLLKFLSTLDIEFIFVRDLRWSPMFSNLKTLLLKEWCVACGLHALICLLEHSSILEKLTLQLSKGQKWTKESVGSTYKLPAISERLKIVEIKCANFDSSIFCSDEEKQCKDTTNREGNYHLEEQAPAVSEHLCLVKIICFNVDERVHKLLKLLCASDIQIDIQQSYKGSEYFSFEK</sequence>